<accession>A0A1F5VNV1</accession>
<evidence type="ECO:0000256" key="1">
    <source>
        <dbReference type="SAM" id="SignalP"/>
    </source>
</evidence>
<dbReference type="STRING" id="1817863.A2Y62_19900"/>
<reference evidence="2 3" key="1">
    <citation type="journal article" date="2016" name="Nat. Commun.">
        <title>Thousands of microbial genomes shed light on interconnected biogeochemical processes in an aquifer system.</title>
        <authorList>
            <person name="Anantharaman K."/>
            <person name="Brown C.T."/>
            <person name="Hug L.A."/>
            <person name="Sharon I."/>
            <person name="Castelle C.J."/>
            <person name="Probst A.J."/>
            <person name="Thomas B.C."/>
            <person name="Singh A."/>
            <person name="Wilkins M.J."/>
            <person name="Karaoz U."/>
            <person name="Brodie E.L."/>
            <person name="Williams K.H."/>
            <person name="Hubbard S.S."/>
            <person name="Banfield J.F."/>
        </authorList>
    </citation>
    <scope>NUCLEOTIDE SEQUENCE [LARGE SCALE GENOMIC DNA]</scope>
</reference>
<feature type="chain" id="PRO_5009522056" evidence="1">
    <location>
        <begin position="22"/>
        <end position="442"/>
    </location>
</feature>
<keyword evidence="1" id="KW-0732">Signal</keyword>
<protein>
    <submittedName>
        <fullName evidence="2">Uncharacterized protein</fullName>
    </submittedName>
</protein>
<comment type="caution">
    <text evidence="2">The sequence shown here is derived from an EMBL/GenBank/DDBJ whole genome shotgun (WGS) entry which is preliminary data.</text>
</comment>
<feature type="signal peptide" evidence="1">
    <location>
        <begin position="1"/>
        <end position="21"/>
    </location>
</feature>
<dbReference type="AlphaFoldDB" id="A0A1F5VNV1"/>
<organism evidence="2 3">
    <name type="scientific">Candidatus Fischerbacteria bacterium RBG_13_37_8</name>
    <dbReference type="NCBI Taxonomy" id="1817863"/>
    <lineage>
        <taxon>Bacteria</taxon>
        <taxon>Candidatus Fischeribacteriota</taxon>
    </lineage>
</organism>
<name>A0A1F5VNV1_9BACT</name>
<sequence>MNKKFFAIMFMFILLQGYAIAENTEQWKCTIDLHQGDSGTMEINRNDAAIEGKIIVQRGAETNDPVTFETPFHGKWEGNTIDFTRLLSQTSQQPFNGSVSPVEDNKVTMQGRFAAKFSGTWSAECERITAAKPEEKTGVNKVVVIDKKAIIGKIALVKPGVLIDFIGKAPEAKWTNAWTILPFPGDVSNSKGFVRLIENVKLEDGKTYPLVLETHPHWQPRGICVGRYANIAIPETGAEFRAAIGFLDGATKSDGVYYEVRGEFESYTGIPVRREYHKPYGKYLINDFSQDFSRFKGLTGTIALSVDAGTKSSTQDWAVWVEPRLVSLENETVFASFVGGAVGTAHQGDKLINAWGGKSGCLYGNVVLYLMFSHIDNEYSVKIESYYKDQHAGNTDLGPIKPGQSEIWHSLSRTQEGPWREQIIFNGTYSGEIRYTISKSGE</sequence>
<gene>
    <name evidence="2" type="ORF">A2Y62_19900</name>
</gene>
<dbReference type="Proteomes" id="UP000178943">
    <property type="component" value="Unassembled WGS sequence"/>
</dbReference>
<evidence type="ECO:0000313" key="2">
    <source>
        <dbReference type="EMBL" id="OGF65080.1"/>
    </source>
</evidence>
<proteinExistence type="predicted"/>
<evidence type="ECO:0000313" key="3">
    <source>
        <dbReference type="Proteomes" id="UP000178943"/>
    </source>
</evidence>
<dbReference type="EMBL" id="MFGW01000119">
    <property type="protein sequence ID" value="OGF65080.1"/>
    <property type="molecule type" value="Genomic_DNA"/>
</dbReference>